<evidence type="ECO:0000313" key="2">
    <source>
        <dbReference type="Proteomes" id="UP000621560"/>
    </source>
</evidence>
<dbReference type="EMBL" id="JACXIZ010000015">
    <property type="protein sequence ID" value="MBD2845322.1"/>
    <property type="molecule type" value="Genomic_DNA"/>
</dbReference>
<evidence type="ECO:0000313" key="1">
    <source>
        <dbReference type="EMBL" id="MBD2845322.1"/>
    </source>
</evidence>
<dbReference type="Proteomes" id="UP000621560">
    <property type="component" value="Unassembled WGS sequence"/>
</dbReference>
<dbReference type="RefSeq" id="WP_190916828.1">
    <property type="nucleotide sequence ID" value="NZ_JACXIZ010000015.1"/>
</dbReference>
<organism evidence="1 2">
    <name type="scientific">Paenibacillus sabuli</name>
    <dbReference type="NCBI Taxonomy" id="2772509"/>
    <lineage>
        <taxon>Bacteria</taxon>
        <taxon>Bacillati</taxon>
        <taxon>Bacillota</taxon>
        <taxon>Bacilli</taxon>
        <taxon>Bacillales</taxon>
        <taxon>Paenibacillaceae</taxon>
        <taxon>Paenibacillus</taxon>
    </lineage>
</organism>
<accession>A0A927BRB4</accession>
<protein>
    <submittedName>
        <fullName evidence="1">Uncharacterized protein</fullName>
    </submittedName>
</protein>
<keyword evidence="2" id="KW-1185">Reference proteome</keyword>
<dbReference type="AlphaFoldDB" id="A0A927BRB4"/>
<reference evidence="1" key="1">
    <citation type="submission" date="2020-09" db="EMBL/GenBank/DDBJ databases">
        <title>A novel bacterium of genus Paenibacillus, isolated from South China Sea.</title>
        <authorList>
            <person name="Huang H."/>
            <person name="Mo K."/>
            <person name="Hu Y."/>
        </authorList>
    </citation>
    <scope>NUCLEOTIDE SEQUENCE</scope>
    <source>
        <strain evidence="1">IB182496</strain>
    </source>
</reference>
<name>A0A927BRB4_9BACL</name>
<sequence length="71" mass="8276">MMNIHPSFPHYTDYDPLVPVRCVTPDEGGLHRFFDTALYFNDVDTAHWEPQVVRIDPFPASVVRTTAEMRR</sequence>
<gene>
    <name evidence="1" type="ORF">IDH44_08980</name>
</gene>
<comment type="caution">
    <text evidence="1">The sequence shown here is derived from an EMBL/GenBank/DDBJ whole genome shotgun (WGS) entry which is preliminary data.</text>
</comment>
<proteinExistence type="predicted"/>